<dbReference type="AlphaFoldDB" id="A0A4Y2CX95"/>
<comment type="caution">
    <text evidence="1">The sequence shown here is derived from an EMBL/GenBank/DDBJ whole genome shotgun (WGS) entry which is preliminary data.</text>
</comment>
<proteinExistence type="predicted"/>
<accession>A0A4Y2CX95</accession>
<reference evidence="1 2" key="1">
    <citation type="journal article" date="2019" name="Sci. Rep.">
        <title>Orb-weaving spider Araneus ventricosus genome elucidates the spidroin gene catalogue.</title>
        <authorList>
            <person name="Kono N."/>
            <person name="Nakamura H."/>
            <person name="Ohtoshi R."/>
            <person name="Moran D.A.P."/>
            <person name="Shinohara A."/>
            <person name="Yoshida Y."/>
            <person name="Fujiwara M."/>
            <person name="Mori M."/>
            <person name="Tomita M."/>
            <person name="Arakawa K."/>
        </authorList>
    </citation>
    <scope>NUCLEOTIDE SEQUENCE [LARGE SCALE GENOMIC DNA]</scope>
</reference>
<sequence>MSSLPRLLKIQILALPTSQETVNFSLPQDLLANKEELADLFRLLKQMQIILARVPDVKKTLEEMGKTEHPSNKLFILAEELNDNI</sequence>
<gene>
    <name evidence="1" type="ORF">AVEN_52782_1</name>
</gene>
<evidence type="ECO:0000313" key="2">
    <source>
        <dbReference type="Proteomes" id="UP000499080"/>
    </source>
</evidence>
<organism evidence="1 2">
    <name type="scientific">Araneus ventricosus</name>
    <name type="common">Orbweaver spider</name>
    <name type="synonym">Epeira ventricosa</name>
    <dbReference type="NCBI Taxonomy" id="182803"/>
    <lineage>
        <taxon>Eukaryota</taxon>
        <taxon>Metazoa</taxon>
        <taxon>Ecdysozoa</taxon>
        <taxon>Arthropoda</taxon>
        <taxon>Chelicerata</taxon>
        <taxon>Arachnida</taxon>
        <taxon>Araneae</taxon>
        <taxon>Araneomorphae</taxon>
        <taxon>Entelegynae</taxon>
        <taxon>Araneoidea</taxon>
        <taxon>Araneidae</taxon>
        <taxon>Araneus</taxon>
    </lineage>
</organism>
<protein>
    <submittedName>
        <fullName evidence="1">Uncharacterized protein</fullName>
    </submittedName>
</protein>
<name>A0A4Y2CX95_ARAVE</name>
<dbReference type="EMBL" id="BGPR01000260">
    <property type="protein sequence ID" value="GBM08709.1"/>
    <property type="molecule type" value="Genomic_DNA"/>
</dbReference>
<keyword evidence="2" id="KW-1185">Reference proteome</keyword>
<dbReference type="Proteomes" id="UP000499080">
    <property type="component" value="Unassembled WGS sequence"/>
</dbReference>
<evidence type="ECO:0000313" key="1">
    <source>
        <dbReference type="EMBL" id="GBM08709.1"/>
    </source>
</evidence>